<comment type="caution">
    <text evidence="3">The sequence shown here is derived from an EMBL/GenBank/DDBJ whole genome shotgun (WGS) entry which is preliminary data.</text>
</comment>
<feature type="region of interest" description="Disordered" evidence="1">
    <location>
        <begin position="156"/>
        <end position="175"/>
    </location>
</feature>
<accession>A0ABT0FTM4</accession>
<feature type="region of interest" description="Disordered" evidence="1">
    <location>
        <begin position="34"/>
        <end position="68"/>
    </location>
</feature>
<proteinExistence type="predicted"/>
<dbReference type="EMBL" id="JAKRKC020000001">
    <property type="protein sequence ID" value="MCK2215236.1"/>
    <property type="molecule type" value="Genomic_DNA"/>
</dbReference>
<gene>
    <name evidence="3" type="ORF">MF672_015780</name>
</gene>
<organism evidence="3 4">
    <name type="scientific">Actinomadura luzonensis</name>
    <dbReference type="NCBI Taxonomy" id="2805427"/>
    <lineage>
        <taxon>Bacteria</taxon>
        <taxon>Bacillati</taxon>
        <taxon>Actinomycetota</taxon>
        <taxon>Actinomycetes</taxon>
        <taxon>Streptosporangiales</taxon>
        <taxon>Thermomonosporaceae</taxon>
        <taxon>Actinomadura</taxon>
    </lineage>
</organism>
<keyword evidence="2" id="KW-0732">Signal</keyword>
<evidence type="ECO:0008006" key="5">
    <source>
        <dbReference type="Google" id="ProtNLM"/>
    </source>
</evidence>
<sequence>MRKSTPPLLAAGAVLLAAGAAALQLQPTAYGSAAAPTLDPDPLPTTSEVTPLPGPTGALGPDPTPIPEPAITGVPSDPGAAMPLDAYMTSMADIHTIDLAKDAATATCMASLGFSAWTAGVVRNWNPEDYVESDLVEPLDAAAAARSGYPRPALDPAVSAAAAKPEDQRAASPEEMQAYDGTAATTGSGQAIPEGDCAASGETKVLGQATALAADPRLLADDASFLALEHTAVKQSLEQWVTCMTAKGYAYDSPLSARADLRWAAREPGVAATQAEKQAAADDAACAQGANLLATYRTAKRAYEEVMVRDQRQALTESLSVFATWVERAEAVLAGR</sequence>
<evidence type="ECO:0000313" key="4">
    <source>
        <dbReference type="Proteomes" id="UP001317259"/>
    </source>
</evidence>
<evidence type="ECO:0000256" key="2">
    <source>
        <dbReference type="SAM" id="SignalP"/>
    </source>
</evidence>
<feature type="signal peptide" evidence="2">
    <location>
        <begin position="1"/>
        <end position="22"/>
    </location>
</feature>
<feature type="chain" id="PRO_5046116710" description="DUF4439 domain-containing protein" evidence="2">
    <location>
        <begin position="23"/>
        <end position="336"/>
    </location>
</feature>
<protein>
    <recommendedName>
        <fullName evidence="5">DUF4439 domain-containing protein</fullName>
    </recommendedName>
</protein>
<dbReference type="Proteomes" id="UP001317259">
    <property type="component" value="Unassembled WGS sequence"/>
</dbReference>
<reference evidence="3 4" key="1">
    <citation type="submission" date="2022-04" db="EMBL/GenBank/DDBJ databases">
        <title>Genome draft of Actinomadura sp. ATCC 31491.</title>
        <authorList>
            <person name="Shi X."/>
            <person name="Du Y."/>
        </authorList>
    </citation>
    <scope>NUCLEOTIDE SEQUENCE [LARGE SCALE GENOMIC DNA]</scope>
    <source>
        <strain evidence="3 4">ATCC 31491</strain>
    </source>
</reference>
<evidence type="ECO:0000256" key="1">
    <source>
        <dbReference type="SAM" id="MobiDB-lite"/>
    </source>
</evidence>
<evidence type="ECO:0000313" key="3">
    <source>
        <dbReference type="EMBL" id="MCK2215236.1"/>
    </source>
</evidence>
<keyword evidence="4" id="KW-1185">Reference proteome</keyword>
<dbReference type="RefSeq" id="WP_242378755.1">
    <property type="nucleotide sequence ID" value="NZ_JAKRKC020000001.1"/>
</dbReference>
<name>A0ABT0FTM4_9ACTN</name>
<feature type="compositionally biased region" description="Low complexity" evidence="1">
    <location>
        <begin position="34"/>
        <end position="46"/>
    </location>
</feature>